<name>A0A1M6L3D4_9CLOT</name>
<dbReference type="Pfam" id="PF13443">
    <property type="entry name" value="HTH_26"/>
    <property type="match status" value="1"/>
</dbReference>
<dbReference type="STRING" id="1121331.SAMN02745248_00605"/>
<sequence>MIKVKITDILEEQERSIRWLAQKCDIHYSTVYKFCTNQTESVNFEMLDKICDVLHCKVSDVLERVK</sequence>
<dbReference type="AlphaFoldDB" id="A0A1M6L3D4"/>
<reference evidence="2 3" key="1">
    <citation type="submission" date="2016-11" db="EMBL/GenBank/DDBJ databases">
        <authorList>
            <person name="Jaros S."/>
            <person name="Januszkiewicz K."/>
            <person name="Wedrychowicz H."/>
        </authorList>
    </citation>
    <scope>NUCLEOTIDE SEQUENCE [LARGE SCALE GENOMIC DNA]</scope>
    <source>
        <strain evidence="2 3">DSM 3090</strain>
    </source>
</reference>
<organism evidence="2 3">
    <name type="scientific">Hathewaya proteolytica DSM 3090</name>
    <dbReference type="NCBI Taxonomy" id="1121331"/>
    <lineage>
        <taxon>Bacteria</taxon>
        <taxon>Bacillati</taxon>
        <taxon>Bacillota</taxon>
        <taxon>Clostridia</taxon>
        <taxon>Eubacteriales</taxon>
        <taxon>Clostridiaceae</taxon>
        <taxon>Hathewaya</taxon>
    </lineage>
</organism>
<evidence type="ECO:0000313" key="3">
    <source>
        <dbReference type="Proteomes" id="UP000183952"/>
    </source>
</evidence>
<keyword evidence="3" id="KW-1185">Reference proteome</keyword>
<dbReference type="RefSeq" id="WP_072902184.1">
    <property type="nucleotide sequence ID" value="NZ_FRAD01000005.1"/>
</dbReference>
<feature type="domain" description="HTH cro/C1-type" evidence="1">
    <location>
        <begin position="20"/>
        <end position="61"/>
    </location>
</feature>
<dbReference type="PROSITE" id="PS50943">
    <property type="entry name" value="HTH_CROC1"/>
    <property type="match status" value="1"/>
</dbReference>
<dbReference type="Gene3D" id="1.10.260.40">
    <property type="entry name" value="lambda repressor-like DNA-binding domains"/>
    <property type="match status" value="1"/>
</dbReference>
<accession>A0A1M6L3D4</accession>
<proteinExistence type="predicted"/>
<evidence type="ECO:0000259" key="1">
    <source>
        <dbReference type="PROSITE" id="PS50943"/>
    </source>
</evidence>
<protein>
    <submittedName>
        <fullName evidence="2">Putative transcriptional regulator</fullName>
    </submittedName>
</protein>
<evidence type="ECO:0000313" key="2">
    <source>
        <dbReference type="EMBL" id="SHJ65654.1"/>
    </source>
</evidence>
<dbReference type="InterPro" id="IPR010982">
    <property type="entry name" value="Lambda_DNA-bd_dom_sf"/>
</dbReference>
<dbReference type="SMART" id="SM00530">
    <property type="entry name" value="HTH_XRE"/>
    <property type="match status" value="1"/>
</dbReference>
<dbReference type="SUPFAM" id="SSF47413">
    <property type="entry name" value="lambda repressor-like DNA-binding domains"/>
    <property type="match status" value="1"/>
</dbReference>
<dbReference type="OrthoDB" id="9804186at2"/>
<dbReference type="InterPro" id="IPR001387">
    <property type="entry name" value="Cro/C1-type_HTH"/>
</dbReference>
<dbReference type="GO" id="GO:0003677">
    <property type="term" value="F:DNA binding"/>
    <property type="evidence" value="ECO:0007669"/>
    <property type="project" value="InterPro"/>
</dbReference>
<gene>
    <name evidence="2" type="ORF">SAMN02745248_00605</name>
</gene>
<dbReference type="EMBL" id="FRAD01000005">
    <property type="protein sequence ID" value="SHJ65654.1"/>
    <property type="molecule type" value="Genomic_DNA"/>
</dbReference>
<dbReference type="Proteomes" id="UP000183952">
    <property type="component" value="Unassembled WGS sequence"/>
</dbReference>
<dbReference type="CDD" id="cd00093">
    <property type="entry name" value="HTH_XRE"/>
    <property type="match status" value="1"/>
</dbReference>